<reference evidence="1 2" key="1">
    <citation type="submission" date="2020-01" db="EMBL/GenBank/DDBJ databases">
        <title>Draft genome sequence of Aspergillus udagawae IFM 46972.</title>
        <authorList>
            <person name="Takahashi H."/>
            <person name="Yaguchi T."/>
        </authorList>
    </citation>
    <scope>NUCLEOTIDE SEQUENCE [LARGE SCALE GENOMIC DNA]</scope>
    <source>
        <strain evidence="1 2">IFM 46972</strain>
    </source>
</reference>
<comment type="caution">
    <text evidence="1">The sequence shown here is derived from an EMBL/GenBank/DDBJ whole genome shotgun (WGS) entry which is preliminary data.</text>
</comment>
<accession>A0A8H3P3K3</accession>
<evidence type="ECO:0000313" key="2">
    <source>
        <dbReference type="Proteomes" id="UP000465221"/>
    </source>
</evidence>
<dbReference type="AlphaFoldDB" id="A0A8H3P3K3"/>
<gene>
    <name evidence="1" type="ORF">IFM46972_07568</name>
</gene>
<sequence>MVQMGHCVRRIAEQQWYERDNAIGKNQNMPKSRLTQSKVNNVIEAVGQSGLNGRAPIDSCVEPTAAGDDLIIDS</sequence>
<dbReference type="Proteomes" id="UP000465221">
    <property type="component" value="Unassembled WGS sequence"/>
</dbReference>
<organism evidence="1 2">
    <name type="scientific">Aspergillus udagawae</name>
    <dbReference type="NCBI Taxonomy" id="91492"/>
    <lineage>
        <taxon>Eukaryota</taxon>
        <taxon>Fungi</taxon>
        <taxon>Dikarya</taxon>
        <taxon>Ascomycota</taxon>
        <taxon>Pezizomycotina</taxon>
        <taxon>Eurotiomycetes</taxon>
        <taxon>Eurotiomycetidae</taxon>
        <taxon>Eurotiales</taxon>
        <taxon>Aspergillaceae</taxon>
        <taxon>Aspergillus</taxon>
        <taxon>Aspergillus subgen. Fumigati</taxon>
    </lineage>
</organism>
<protein>
    <submittedName>
        <fullName evidence="1">Uncharacterized protein</fullName>
    </submittedName>
</protein>
<evidence type="ECO:0000313" key="1">
    <source>
        <dbReference type="EMBL" id="GFF44507.1"/>
    </source>
</evidence>
<dbReference type="EMBL" id="BLKC01000058">
    <property type="protein sequence ID" value="GFF44507.1"/>
    <property type="molecule type" value="Genomic_DNA"/>
</dbReference>
<name>A0A8H3P3K3_9EURO</name>
<proteinExistence type="predicted"/>